<gene>
    <name evidence="5" type="ORF">BU24DRAFT_491585</name>
</gene>
<proteinExistence type="inferred from homology"/>
<evidence type="ECO:0000256" key="2">
    <source>
        <dbReference type="SAM" id="MobiDB-lite"/>
    </source>
</evidence>
<dbReference type="CDD" id="cd12087">
    <property type="entry name" value="TM_EGFR-like"/>
    <property type="match status" value="1"/>
</dbReference>
<dbReference type="GO" id="GO:0000324">
    <property type="term" value="C:fungal-type vacuole"/>
    <property type="evidence" value="ECO:0007669"/>
    <property type="project" value="TreeGrafter"/>
</dbReference>
<protein>
    <submittedName>
        <fullName evidence="5">Acid protease</fullName>
    </submittedName>
</protein>
<dbReference type="OrthoDB" id="4074350at2759"/>
<dbReference type="RefSeq" id="XP_033383666.1">
    <property type="nucleotide sequence ID" value="XM_033533812.1"/>
</dbReference>
<reference evidence="5" key="1">
    <citation type="journal article" date="2020" name="Stud. Mycol.">
        <title>101 Dothideomycetes genomes: a test case for predicting lifestyles and emergence of pathogens.</title>
        <authorList>
            <person name="Haridas S."/>
            <person name="Albert R."/>
            <person name="Binder M."/>
            <person name="Bloem J."/>
            <person name="Labutti K."/>
            <person name="Salamov A."/>
            <person name="Andreopoulos B."/>
            <person name="Baker S."/>
            <person name="Barry K."/>
            <person name="Bills G."/>
            <person name="Bluhm B."/>
            <person name="Cannon C."/>
            <person name="Castanera R."/>
            <person name="Culley D."/>
            <person name="Daum C."/>
            <person name="Ezra D."/>
            <person name="Gonzalez J."/>
            <person name="Henrissat B."/>
            <person name="Kuo A."/>
            <person name="Liang C."/>
            <person name="Lipzen A."/>
            <person name="Lutzoni F."/>
            <person name="Magnuson J."/>
            <person name="Mondo S."/>
            <person name="Nolan M."/>
            <person name="Ohm R."/>
            <person name="Pangilinan J."/>
            <person name="Park H.-J."/>
            <person name="Ramirez L."/>
            <person name="Alfaro M."/>
            <person name="Sun H."/>
            <person name="Tritt A."/>
            <person name="Yoshinaga Y."/>
            <person name="Zwiers L.-H."/>
            <person name="Turgeon B."/>
            <person name="Goodwin S."/>
            <person name="Spatafora J."/>
            <person name="Crous P."/>
            <person name="Grigoriev I."/>
        </authorList>
    </citation>
    <scope>NUCLEOTIDE SEQUENCE</scope>
    <source>
        <strain evidence="5">CBS 175.79</strain>
    </source>
</reference>
<dbReference type="GO" id="GO:0004190">
    <property type="term" value="F:aspartic-type endopeptidase activity"/>
    <property type="evidence" value="ECO:0007669"/>
    <property type="project" value="InterPro"/>
</dbReference>
<dbReference type="GeneID" id="54291209"/>
<keyword evidence="5" id="KW-0378">Hydrolase</keyword>
<accession>A0A6A5XR69</accession>
<dbReference type="AlphaFoldDB" id="A0A6A5XR69"/>
<feature type="compositionally biased region" description="Basic and acidic residues" evidence="2">
    <location>
        <begin position="462"/>
        <end position="474"/>
    </location>
</feature>
<keyword evidence="5" id="KW-0645">Protease</keyword>
<dbReference type="PANTHER" id="PTHR47966:SF51">
    <property type="entry name" value="BETA-SITE APP-CLEAVING ENZYME, ISOFORM A-RELATED"/>
    <property type="match status" value="1"/>
</dbReference>
<evidence type="ECO:0000313" key="5">
    <source>
        <dbReference type="EMBL" id="KAF2015327.1"/>
    </source>
</evidence>
<evidence type="ECO:0000259" key="4">
    <source>
        <dbReference type="PROSITE" id="PS51767"/>
    </source>
</evidence>
<feature type="compositionally biased region" description="Low complexity" evidence="2">
    <location>
        <begin position="399"/>
        <end position="408"/>
    </location>
</feature>
<feature type="domain" description="Peptidase A1" evidence="4">
    <location>
        <begin position="26"/>
        <end position="376"/>
    </location>
</feature>
<keyword evidence="3" id="KW-1133">Transmembrane helix</keyword>
<keyword evidence="3" id="KW-0472">Membrane</keyword>
<sequence length="525" mass="57989">MENPPIAAPLVFDASQEWDGNDGKWSSFVIGVGTPAQNFRVLPGIATGEILVPSVEACKPEIQATCGVQRGAFPFDGHQSNGFQANKSSTWQQIGLYFLDLRDDLNYTGKGLFGLERLGLMPQNPKGPTLRNQVVGAITAGGPHVGVLGLDVKPANFSTFDFPQASLMTTMWDESRIPSRSFGYTAGAHYRSPKVLGSLTVGGFDQERFDPNNITFLFDPDDSQPTSLHVQNIVAKDTLNSSIINLLDNVAYMQLDFTVPHLWLPHDVCDRFEQAFGLIYDSDTDLYRVNDSIHDQLLQKNPTVTIGLGTSDPPQRVNIELPYGAFDLTAGAPIYDNDTNYFPIRRANGTKYTLGRAFFQEAYIIVDYERLSFSVHQARFPQTNKPRDIKTIYPPQSLSTNTSAASTNGSGIPKGAVVGIVLGVSIGAMLLIAYLFVILKRRRTKRKTDPNDMAQIPPTHDGVQELHDDDKKPSEIQGNELHEMVGYQNREEVDGTSRIELLGDIPRVSRSIHSSTDLVEKSRKK</sequence>
<dbReference type="InterPro" id="IPR001461">
    <property type="entry name" value="Aspartic_peptidase_A1"/>
</dbReference>
<dbReference type="PROSITE" id="PS51767">
    <property type="entry name" value="PEPTIDASE_A1"/>
    <property type="match status" value="1"/>
</dbReference>
<dbReference type="InterPro" id="IPR033121">
    <property type="entry name" value="PEPTIDASE_A1"/>
</dbReference>
<dbReference type="Proteomes" id="UP000799778">
    <property type="component" value="Unassembled WGS sequence"/>
</dbReference>
<dbReference type="GO" id="GO:0006508">
    <property type="term" value="P:proteolysis"/>
    <property type="evidence" value="ECO:0007669"/>
    <property type="project" value="UniProtKB-KW"/>
</dbReference>
<comment type="similarity">
    <text evidence="1">Belongs to the peptidase A1 family.</text>
</comment>
<keyword evidence="6" id="KW-1185">Reference proteome</keyword>
<dbReference type="EMBL" id="ML978069">
    <property type="protein sequence ID" value="KAF2015327.1"/>
    <property type="molecule type" value="Genomic_DNA"/>
</dbReference>
<dbReference type="SUPFAM" id="SSF50630">
    <property type="entry name" value="Acid proteases"/>
    <property type="match status" value="1"/>
</dbReference>
<feature type="region of interest" description="Disordered" evidence="2">
    <location>
        <begin position="386"/>
        <end position="408"/>
    </location>
</feature>
<dbReference type="InterPro" id="IPR021109">
    <property type="entry name" value="Peptidase_aspartic_dom_sf"/>
</dbReference>
<feature type="region of interest" description="Disordered" evidence="2">
    <location>
        <begin position="447"/>
        <end position="480"/>
    </location>
</feature>
<feature type="transmembrane region" description="Helical" evidence="3">
    <location>
        <begin position="416"/>
        <end position="437"/>
    </location>
</feature>
<keyword evidence="3" id="KW-0812">Transmembrane</keyword>
<organism evidence="5 6">
    <name type="scientific">Aaosphaeria arxii CBS 175.79</name>
    <dbReference type="NCBI Taxonomy" id="1450172"/>
    <lineage>
        <taxon>Eukaryota</taxon>
        <taxon>Fungi</taxon>
        <taxon>Dikarya</taxon>
        <taxon>Ascomycota</taxon>
        <taxon>Pezizomycotina</taxon>
        <taxon>Dothideomycetes</taxon>
        <taxon>Pleosporomycetidae</taxon>
        <taxon>Pleosporales</taxon>
        <taxon>Pleosporales incertae sedis</taxon>
        <taxon>Aaosphaeria</taxon>
    </lineage>
</organism>
<dbReference type="PANTHER" id="PTHR47966">
    <property type="entry name" value="BETA-SITE APP-CLEAVING ENZYME, ISOFORM A-RELATED"/>
    <property type="match status" value="1"/>
</dbReference>
<evidence type="ECO:0000256" key="3">
    <source>
        <dbReference type="SAM" id="Phobius"/>
    </source>
</evidence>
<name>A0A6A5XR69_9PLEO</name>
<dbReference type="Gene3D" id="2.40.70.10">
    <property type="entry name" value="Acid Proteases"/>
    <property type="match status" value="2"/>
</dbReference>
<evidence type="ECO:0000313" key="6">
    <source>
        <dbReference type="Proteomes" id="UP000799778"/>
    </source>
</evidence>
<evidence type="ECO:0000256" key="1">
    <source>
        <dbReference type="ARBA" id="ARBA00007447"/>
    </source>
</evidence>